<gene>
    <name evidence="2" type="ORF">g.48393</name>
</gene>
<sequence>ILQWQQAVGQRAPVAQATLNNPWASREFFDYRQENPEGLPPQPTIVAPFPPGHQQTEAVPTSPPLVEVDNQLGGEATGPPPTASADPLRALCKAPRGQFPGTSCGKFVNCWDDVV</sequence>
<feature type="non-terminal residue" evidence="2">
    <location>
        <position position="1"/>
    </location>
</feature>
<feature type="compositionally biased region" description="Pro residues" evidence="1">
    <location>
        <begin position="38"/>
        <end position="51"/>
    </location>
</feature>
<evidence type="ECO:0000313" key="2">
    <source>
        <dbReference type="EMBL" id="JAS40517.1"/>
    </source>
</evidence>
<organism evidence="2">
    <name type="scientific">Cuerna arida</name>
    <dbReference type="NCBI Taxonomy" id="1464854"/>
    <lineage>
        <taxon>Eukaryota</taxon>
        <taxon>Metazoa</taxon>
        <taxon>Ecdysozoa</taxon>
        <taxon>Arthropoda</taxon>
        <taxon>Hexapoda</taxon>
        <taxon>Insecta</taxon>
        <taxon>Pterygota</taxon>
        <taxon>Neoptera</taxon>
        <taxon>Paraneoptera</taxon>
        <taxon>Hemiptera</taxon>
        <taxon>Auchenorrhyncha</taxon>
        <taxon>Membracoidea</taxon>
        <taxon>Cicadellidae</taxon>
        <taxon>Cicadellinae</taxon>
        <taxon>Proconiini</taxon>
        <taxon>Cuerna</taxon>
    </lineage>
</organism>
<dbReference type="EMBL" id="GECZ01029252">
    <property type="protein sequence ID" value="JAS40517.1"/>
    <property type="molecule type" value="Transcribed_RNA"/>
</dbReference>
<dbReference type="AlphaFoldDB" id="A0A1B6ERJ1"/>
<reference evidence="2" key="1">
    <citation type="submission" date="2015-11" db="EMBL/GenBank/DDBJ databases">
        <title>De novo transcriptome assembly of four potential Pierce s Disease insect vectors from Arizona vineyards.</title>
        <authorList>
            <person name="Tassone E.E."/>
        </authorList>
    </citation>
    <scope>NUCLEOTIDE SEQUENCE</scope>
</reference>
<accession>A0A1B6ERJ1</accession>
<name>A0A1B6ERJ1_9HEMI</name>
<proteinExistence type="predicted"/>
<feature type="non-terminal residue" evidence="2">
    <location>
        <position position="115"/>
    </location>
</feature>
<evidence type="ECO:0000256" key="1">
    <source>
        <dbReference type="SAM" id="MobiDB-lite"/>
    </source>
</evidence>
<protein>
    <submittedName>
        <fullName evidence="2">Uncharacterized protein</fullName>
    </submittedName>
</protein>
<feature type="region of interest" description="Disordered" evidence="1">
    <location>
        <begin position="33"/>
        <end position="88"/>
    </location>
</feature>